<evidence type="ECO:0000256" key="3">
    <source>
        <dbReference type="ARBA" id="ARBA00022729"/>
    </source>
</evidence>
<keyword evidence="10" id="KW-1185">Reference proteome</keyword>
<evidence type="ECO:0000256" key="5">
    <source>
        <dbReference type="ARBA" id="ARBA00023018"/>
    </source>
</evidence>
<feature type="compositionally biased region" description="Low complexity" evidence="7">
    <location>
        <begin position="232"/>
        <end position="245"/>
    </location>
</feature>
<keyword evidence="4" id="KW-0677">Repeat</keyword>
<feature type="domain" description="VWFC" evidence="9">
    <location>
        <begin position="103"/>
        <end position="161"/>
    </location>
</feature>
<feature type="region of interest" description="Disordered" evidence="7">
    <location>
        <begin position="226"/>
        <end position="245"/>
    </location>
</feature>
<keyword evidence="2" id="KW-0964">Secreted</keyword>
<proteinExistence type="predicted"/>
<dbReference type="GO" id="GO:0032281">
    <property type="term" value="C:AMPA glutamate receptor complex"/>
    <property type="evidence" value="ECO:0007669"/>
    <property type="project" value="TreeGrafter"/>
</dbReference>
<evidence type="ECO:0000256" key="2">
    <source>
        <dbReference type="ARBA" id="ARBA00022525"/>
    </source>
</evidence>
<feature type="chain" id="PRO_5042467848" evidence="8">
    <location>
        <begin position="32"/>
        <end position="245"/>
    </location>
</feature>
<dbReference type="InterPro" id="IPR001007">
    <property type="entry name" value="VWF_dom"/>
</dbReference>
<feature type="signal peptide" evidence="8">
    <location>
        <begin position="1"/>
        <end position="31"/>
    </location>
</feature>
<dbReference type="RefSeq" id="XP_032822070.1">
    <property type="nucleotide sequence ID" value="XM_032966179.1"/>
</dbReference>
<dbReference type="PANTHER" id="PTHR46252:SF1">
    <property type="entry name" value="VON WILLEBRAND FACTOR C DOMAIN-CONTAINING PROTEIN 2-LIKE"/>
    <property type="match status" value="1"/>
</dbReference>
<organism evidence="10 11">
    <name type="scientific">Petromyzon marinus</name>
    <name type="common">Sea lamprey</name>
    <dbReference type="NCBI Taxonomy" id="7757"/>
    <lineage>
        <taxon>Eukaryota</taxon>
        <taxon>Metazoa</taxon>
        <taxon>Chordata</taxon>
        <taxon>Craniata</taxon>
        <taxon>Vertebrata</taxon>
        <taxon>Cyclostomata</taxon>
        <taxon>Hyperoartia</taxon>
        <taxon>Petromyzontiformes</taxon>
        <taxon>Petromyzontidae</taxon>
        <taxon>Petromyzon</taxon>
    </lineage>
</organism>
<dbReference type="KEGG" id="pmrn:116948917"/>
<dbReference type="Proteomes" id="UP001318040">
    <property type="component" value="Chromosome 35"/>
</dbReference>
<dbReference type="InterPro" id="IPR059152">
    <property type="entry name" value="VWC2L_N"/>
</dbReference>
<dbReference type="GO" id="GO:0030514">
    <property type="term" value="P:negative regulation of BMP signaling pathway"/>
    <property type="evidence" value="ECO:0007669"/>
    <property type="project" value="TreeGrafter"/>
</dbReference>
<dbReference type="InterPro" id="IPR057856">
    <property type="entry name" value="VWC2L_C"/>
</dbReference>
<dbReference type="SUPFAM" id="SSF57603">
    <property type="entry name" value="FnI-like domain"/>
    <property type="match status" value="2"/>
</dbReference>
<evidence type="ECO:0000313" key="10">
    <source>
        <dbReference type="Proteomes" id="UP001318040"/>
    </source>
</evidence>
<dbReference type="Pfam" id="PF23334">
    <property type="entry name" value="VWC2L_2nd"/>
    <property type="match status" value="1"/>
</dbReference>
<dbReference type="Pfam" id="PF23331">
    <property type="entry name" value="VWC2L_C"/>
    <property type="match status" value="1"/>
</dbReference>
<dbReference type="InterPro" id="IPR042979">
    <property type="entry name" value="VWC2/VWC2L"/>
</dbReference>
<dbReference type="GO" id="GO:0045202">
    <property type="term" value="C:synapse"/>
    <property type="evidence" value="ECO:0007669"/>
    <property type="project" value="UniProtKB-SubCell"/>
</dbReference>
<evidence type="ECO:0000259" key="9">
    <source>
        <dbReference type="PROSITE" id="PS50184"/>
    </source>
</evidence>
<sequence>MGPILRARAPTPRLLLLALSAWCGWLPVASAAAVAHQTGHTCRANGSVYYVGEWFFPDADHCTQCECTTEGPACARTECAALPPACVHVSHYPSDCCPRCERVGCEYRGHVYELGHKFQPSACEQCTCELDGIPRCLVADCAPPPCVNPVYEKGDCCPTCKDGPNCYADAGGRRVIPGGSHVWLDECTRCRCHDGLEAGYWEGNRVARCERLRRCASGQQEEAAEAVETVETEGQQQQQQQQGVH</sequence>
<evidence type="ECO:0000256" key="4">
    <source>
        <dbReference type="ARBA" id="ARBA00022737"/>
    </source>
</evidence>
<evidence type="ECO:0000256" key="6">
    <source>
        <dbReference type="ARBA" id="ARBA00034103"/>
    </source>
</evidence>
<evidence type="ECO:0000313" key="11">
    <source>
        <dbReference type="RefSeq" id="XP_032822070.1"/>
    </source>
</evidence>
<dbReference type="Pfam" id="PF23333">
    <property type="entry name" value="VWC2L_1st"/>
    <property type="match status" value="1"/>
</dbReference>
<keyword evidence="3 8" id="KW-0732">Signal</keyword>
<evidence type="ECO:0000256" key="1">
    <source>
        <dbReference type="ARBA" id="ARBA00004613"/>
    </source>
</evidence>
<reference evidence="11" key="1">
    <citation type="submission" date="2025-08" db="UniProtKB">
        <authorList>
            <consortium name="RefSeq"/>
        </authorList>
    </citation>
    <scope>IDENTIFICATION</scope>
    <source>
        <tissue evidence="11">Sperm</tissue>
    </source>
</reference>
<gene>
    <name evidence="11" type="primary">LOC116948917</name>
</gene>
<dbReference type="Gene3D" id="6.20.200.20">
    <property type="match status" value="2"/>
</dbReference>
<dbReference type="GO" id="GO:0005615">
    <property type="term" value="C:extracellular space"/>
    <property type="evidence" value="ECO:0007669"/>
    <property type="project" value="TreeGrafter"/>
</dbReference>
<dbReference type="GeneID" id="116948917"/>
<accession>A0AAJ7TQA2</accession>
<evidence type="ECO:0000256" key="8">
    <source>
        <dbReference type="SAM" id="SignalP"/>
    </source>
</evidence>
<dbReference type="SMART" id="SM00214">
    <property type="entry name" value="VWC"/>
    <property type="match status" value="2"/>
</dbReference>
<dbReference type="PANTHER" id="PTHR46252">
    <property type="entry name" value="BRORIN FAMILY MEMBER"/>
    <property type="match status" value="1"/>
</dbReference>
<dbReference type="PROSITE" id="PS50184">
    <property type="entry name" value="VWFC_2"/>
    <property type="match status" value="2"/>
</dbReference>
<dbReference type="AlphaFoldDB" id="A0AAJ7TQA2"/>
<protein>
    <submittedName>
        <fullName evidence="11">von Willebrand factor C domain-containing protein 2-like</fullName>
    </submittedName>
</protein>
<evidence type="ECO:0000256" key="7">
    <source>
        <dbReference type="SAM" id="MobiDB-lite"/>
    </source>
</evidence>
<dbReference type="PROSITE" id="PS01208">
    <property type="entry name" value="VWFC_1"/>
    <property type="match status" value="2"/>
</dbReference>
<feature type="domain" description="VWFC" evidence="9">
    <location>
        <begin position="40"/>
        <end position="101"/>
    </location>
</feature>
<keyword evidence="5" id="KW-0770">Synapse</keyword>
<comment type="subcellular location">
    <subcellularLocation>
        <location evidence="1">Secreted</location>
    </subcellularLocation>
    <subcellularLocation>
        <location evidence="6">Synapse</location>
    </subcellularLocation>
</comment>
<name>A0AAJ7TQA2_PETMA</name>